<accession>A0ACD1HJR9</accession>
<reference evidence="1" key="1">
    <citation type="submission" date="2018-02" db="EMBL/GenBank/DDBJ databases">
        <title>The genomes of Aspergillus section Nigri reveals drivers in fungal speciation.</title>
        <authorList>
            <consortium name="DOE Joint Genome Institute"/>
            <person name="Vesth T.C."/>
            <person name="Nybo J."/>
            <person name="Theobald S."/>
            <person name="Brandl J."/>
            <person name="Frisvad J.C."/>
            <person name="Nielsen K.F."/>
            <person name="Lyhne E.K."/>
            <person name="Kogle M.E."/>
            <person name="Kuo A."/>
            <person name="Riley R."/>
            <person name="Clum A."/>
            <person name="Nolan M."/>
            <person name="Lipzen A."/>
            <person name="Salamov A."/>
            <person name="Henrissat B."/>
            <person name="Wiebenga A."/>
            <person name="De vries R.P."/>
            <person name="Grigoriev I.V."/>
            <person name="Mortensen U.H."/>
            <person name="Andersen M.R."/>
            <person name="Baker S.E."/>
        </authorList>
    </citation>
    <scope>NUCLEOTIDE SEQUENCE</scope>
    <source>
        <strain evidence="1">CBS 121060</strain>
    </source>
</reference>
<gene>
    <name evidence="1" type="ORF">BO66DRAFT_459778</name>
</gene>
<dbReference type="EMBL" id="KZ824937">
    <property type="protein sequence ID" value="RAH74048.1"/>
    <property type="molecule type" value="Genomic_DNA"/>
</dbReference>
<sequence length="550" mass="59713">MHRYLRALLPLLLSSGTAHATLDCDWDAVNSLLPPNVSLSFVTAIPENGTFTVPRGDTGWPTDPINLPSLCAIGATVLGDTANASFGFGLFLPSQWNGRTLTVGNGGLAGGVNWVDMVRKSPSTGLQPGTGVKYGHAVFSTDTGHNSSATDASWAYQNPESQVNWGWRALHETVIYGKQITEAFYGTRPSFHYYQGCSTGGRQGFKEAEAFPGDFDGIIAGAPAWWTFWVGYVNYISNITMIPTSKFDVIGREVLRQCDGQDGLVDTIISDPLGCNFNPETLLCSSAVTDPTDAECLTAAQLQTFDTLSRDFRATNSTLVFPAWLRGSEHFWTLNIDGGAPNIIGLGYIQYMLGLGPEWAWQSFNEDVIQLSERLDPGQADASAYNLSAFYHGGGKLLHYHGMSDGGIATGASYYLYEQIDRTLSPQGVHVDDCYRFFPIFGMGHCLDTADYVNAPYYIAGISMTINGKYSVPNFHDAKHDVLLALMEWVENGTAPDAIIGTAYAFYHNGCHHAPTAHLCPSQAGPVSGTRGSRPPEMKTVAWRMKSVSL</sequence>
<protein>
    <submittedName>
        <fullName evidence="1">Tannase and feruloyl esterase</fullName>
    </submittedName>
</protein>
<evidence type="ECO:0000313" key="1">
    <source>
        <dbReference type="EMBL" id="RAH74048.1"/>
    </source>
</evidence>
<organism evidence="1 2">
    <name type="scientific">Aspergillus aculeatinus CBS 121060</name>
    <dbReference type="NCBI Taxonomy" id="1448322"/>
    <lineage>
        <taxon>Eukaryota</taxon>
        <taxon>Fungi</taxon>
        <taxon>Dikarya</taxon>
        <taxon>Ascomycota</taxon>
        <taxon>Pezizomycotina</taxon>
        <taxon>Eurotiomycetes</taxon>
        <taxon>Eurotiomycetidae</taxon>
        <taxon>Eurotiales</taxon>
        <taxon>Aspergillaceae</taxon>
        <taxon>Aspergillus</taxon>
        <taxon>Aspergillus subgen. Circumdati</taxon>
    </lineage>
</organism>
<proteinExistence type="predicted"/>
<name>A0ACD1HJR9_9EURO</name>
<dbReference type="Proteomes" id="UP000249661">
    <property type="component" value="Unassembled WGS sequence"/>
</dbReference>
<keyword evidence="2" id="KW-1185">Reference proteome</keyword>
<evidence type="ECO:0000313" key="2">
    <source>
        <dbReference type="Proteomes" id="UP000249661"/>
    </source>
</evidence>